<reference evidence="4 5" key="1">
    <citation type="submission" date="2015-03" db="EMBL/GenBank/DDBJ databases">
        <title>Genome sequencing of Methylobacterium variabile DSM 16961.</title>
        <authorList>
            <person name="Chaudhry V."/>
            <person name="Patil P.B."/>
        </authorList>
    </citation>
    <scope>NUCLEOTIDE SEQUENCE [LARGE SCALE GENOMIC DNA]</scope>
    <source>
        <strain evidence="4 5">DSM 16961</strain>
    </source>
</reference>
<evidence type="ECO:0000259" key="3">
    <source>
        <dbReference type="Pfam" id="PF08239"/>
    </source>
</evidence>
<sequence>MRLPQVRAVAAAALLLAPAWAFAQEPGRQEPGRQEPGRQEFGRPEFFRVEGLPRGDTLSIREAPDADSPALGQAPARGRLRGFGCTNDTPSGLTWCRVKLGPIVGWARRRYLTPE</sequence>
<organism evidence="4 5">
    <name type="scientific">Methylobacterium variabile</name>
    <dbReference type="NCBI Taxonomy" id="298794"/>
    <lineage>
        <taxon>Bacteria</taxon>
        <taxon>Pseudomonadati</taxon>
        <taxon>Pseudomonadota</taxon>
        <taxon>Alphaproteobacteria</taxon>
        <taxon>Hyphomicrobiales</taxon>
        <taxon>Methylobacteriaceae</taxon>
        <taxon>Methylobacterium</taxon>
    </lineage>
</organism>
<name>A0A0J6T2V1_9HYPH</name>
<keyword evidence="5" id="KW-1185">Reference proteome</keyword>
<proteinExistence type="predicted"/>
<gene>
    <name evidence="4" type="ORF">VQ02_08780</name>
</gene>
<evidence type="ECO:0000256" key="2">
    <source>
        <dbReference type="SAM" id="SignalP"/>
    </source>
</evidence>
<feature type="signal peptide" evidence="2">
    <location>
        <begin position="1"/>
        <end position="23"/>
    </location>
</feature>
<feature type="compositionally biased region" description="Basic and acidic residues" evidence="1">
    <location>
        <begin position="27"/>
        <end position="53"/>
    </location>
</feature>
<evidence type="ECO:0000256" key="1">
    <source>
        <dbReference type="SAM" id="MobiDB-lite"/>
    </source>
</evidence>
<dbReference type="Proteomes" id="UP000035955">
    <property type="component" value="Unassembled WGS sequence"/>
</dbReference>
<dbReference type="Pfam" id="PF08239">
    <property type="entry name" value="SH3_3"/>
    <property type="match status" value="1"/>
</dbReference>
<dbReference type="RefSeq" id="WP_048443793.1">
    <property type="nucleotide sequence ID" value="NZ_LABY01000053.1"/>
</dbReference>
<feature type="chain" id="PRO_5005282165" description="SH3b domain-containing protein" evidence="2">
    <location>
        <begin position="24"/>
        <end position="115"/>
    </location>
</feature>
<evidence type="ECO:0000313" key="5">
    <source>
        <dbReference type="Proteomes" id="UP000035955"/>
    </source>
</evidence>
<dbReference type="OrthoDB" id="8002687at2"/>
<dbReference type="InterPro" id="IPR003646">
    <property type="entry name" value="SH3-like_bac-type"/>
</dbReference>
<evidence type="ECO:0000313" key="4">
    <source>
        <dbReference type="EMBL" id="KMO39933.1"/>
    </source>
</evidence>
<dbReference type="Gene3D" id="2.30.30.40">
    <property type="entry name" value="SH3 Domains"/>
    <property type="match status" value="1"/>
</dbReference>
<dbReference type="EMBL" id="LABY01000053">
    <property type="protein sequence ID" value="KMO39933.1"/>
    <property type="molecule type" value="Genomic_DNA"/>
</dbReference>
<dbReference type="AlphaFoldDB" id="A0A0J6T2V1"/>
<dbReference type="PATRIC" id="fig|298794.3.peg.6243"/>
<accession>A0A0J6T2V1</accession>
<protein>
    <recommendedName>
        <fullName evidence="3">SH3b domain-containing protein</fullName>
    </recommendedName>
</protein>
<feature type="region of interest" description="Disordered" evidence="1">
    <location>
        <begin position="26"/>
        <end position="83"/>
    </location>
</feature>
<feature type="domain" description="SH3b" evidence="3">
    <location>
        <begin position="56"/>
        <end position="112"/>
    </location>
</feature>
<keyword evidence="2" id="KW-0732">Signal</keyword>
<comment type="caution">
    <text evidence="4">The sequence shown here is derived from an EMBL/GenBank/DDBJ whole genome shotgun (WGS) entry which is preliminary data.</text>
</comment>